<reference evidence="3" key="1">
    <citation type="submission" date="2013-01" db="EMBL/GenBank/DDBJ databases">
        <title>Draft Genome Sequence of a Mulberry Tree, Morus notabilis C.K. Schneid.</title>
        <authorList>
            <person name="He N."/>
            <person name="Zhao S."/>
        </authorList>
    </citation>
    <scope>NUCLEOTIDE SEQUENCE</scope>
</reference>
<evidence type="ECO:0000256" key="1">
    <source>
        <dbReference type="SAM" id="MobiDB-lite"/>
    </source>
</evidence>
<accession>W9RKD4</accession>
<gene>
    <name evidence="2" type="ORF">L484_007768</name>
</gene>
<evidence type="ECO:0000313" key="2">
    <source>
        <dbReference type="EMBL" id="EXB78250.1"/>
    </source>
</evidence>
<name>W9RKD4_9ROSA</name>
<organism evidence="2 3">
    <name type="scientific">Morus notabilis</name>
    <dbReference type="NCBI Taxonomy" id="981085"/>
    <lineage>
        <taxon>Eukaryota</taxon>
        <taxon>Viridiplantae</taxon>
        <taxon>Streptophyta</taxon>
        <taxon>Embryophyta</taxon>
        <taxon>Tracheophyta</taxon>
        <taxon>Spermatophyta</taxon>
        <taxon>Magnoliopsida</taxon>
        <taxon>eudicotyledons</taxon>
        <taxon>Gunneridae</taxon>
        <taxon>Pentapetalae</taxon>
        <taxon>rosids</taxon>
        <taxon>fabids</taxon>
        <taxon>Rosales</taxon>
        <taxon>Moraceae</taxon>
        <taxon>Moreae</taxon>
        <taxon>Morus</taxon>
    </lineage>
</organism>
<keyword evidence="3" id="KW-1185">Reference proteome</keyword>
<feature type="compositionally biased region" description="Acidic residues" evidence="1">
    <location>
        <begin position="97"/>
        <end position="106"/>
    </location>
</feature>
<feature type="region of interest" description="Disordered" evidence="1">
    <location>
        <begin position="82"/>
        <end position="106"/>
    </location>
</feature>
<dbReference type="AlphaFoldDB" id="W9RKD4"/>
<evidence type="ECO:0000313" key="3">
    <source>
        <dbReference type="Proteomes" id="UP000030645"/>
    </source>
</evidence>
<dbReference type="Proteomes" id="UP000030645">
    <property type="component" value="Unassembled WGS sequence"/>
</dbReference>
<proteinExistence type="predicted"/>
<protein>
    <submittedName>
        <fullName evidence="2">Uncharacterized protein</fullName>
    </submittedName>
</protein>
<sequence length="106" mass="11773">MSSLQIWSYDIVNYGQISGKEPFLPHFVVGVDVVVDDDDDVVVVVIIGVVDFVMITRLKVGEWLTGCFQQIYRQLNEANITVPPLPSAFRPPSPPPADDEDDDAQI</sequence>
<dbReference type="EMBL" id="KE344769">
    <property type="protein sequence ID" value="EXB78250.1"/>
    <property type="molecule type" value="Genomic_DNA"/>
</dbReference>
<feature type="compositionally biased region" description="Pro residues" evidence="1">
    <location>
        <begin position="83"/>
        <end position="96"/>
    </location>
</feature>